<dbReference type="KEGG" id="rfr:Rfer_3971"/>
<dbReference type="RefSeq" id="WP_011466231.1">
    <property type="nucleotide sequence ID" value="NC_007908.1"/>
</dbReference>
<dbReference type="Gene3D" id="3.40.50.300">
    <property type="entry name" value="P-loop containing nucleotide triphosphate hydrolases"/>
    <property type="match status" value="1"/>
</dbReference>
<keyword evidence="1" id="KW-1003">Cell membrane</keyword>
<protein>
    <submittedName>
        <fullName evidence="5">ABC transporter related</fullName>
    </submittedName>
</protein>
<evidence type="ECO:0000313" key="6">
    <source>
        <dbReference type="Proteomes" id="UP000008332"/>
    </source>
</evidence>
<dbReference type="CDD" id="cd03230">
    <property type="entry name" value="ABC_DR_subfamily_A"/>
    <property type="match status" value="1"/>
</dbReference>
<dbReference type="GO" id="GO:0005524">
    <property type="term" value="F:ATP binding"/>
    <property type="evidence" value="ECO:0007669"/>
    <property type="project" value="UniProtKB-KW"/>
</dbReference>
<dbReference type="InterPro" id="IPR027417">
    <property type="entry name" value="P-loop_NTPase"/>
</dbReference>
<evidence type="ECO:0000256" key="1">
    <source>
        <dbReference type="ARBA" id="ARBA00022475"/>
    </source>
</evidence>
<dbReference type="AlphaFoldDB" id="Q21RD4"/>
<dbReference type="PROSITE" id="PS50893">
    <property type="entry name" value="ABC_TRANSPORTER_2"/>
    <property type="match status" value="1"/>
</dbReference>
<dbReference type="OrthoDB" id="9804819at2"/>
<evidence type="ECO:0000313" key="5">
    <source>
        <dbReference type="EMBL" id="ABD71669.1"/>
    </source>
</evidence>
<evidence type="ECO:0000256" key="3">
    <source>
        <dbReference type="ARBA" id="ARBA00022840"/>
    </source>
</evidence>
<dbReference type="PANTHER" id="PTHR43582:SF2">
    <property type="entry name" value="LINEARMYCIN RESISTANCE ATP-BINDING PROTEIN LNRL"/>
    <property type="match status" value="1"/>
</dbReference>
<keyword evidence="6" id="KW-1185">Reference proteome</keyword>
<dbReference type="SMART" id="SM00382">
    <property type="entry name" value="AAA"/>
    <property type="match status" value="1"/>
</dbReference>
<gene>
    <name evidence="5" type="ordered locus">Rfer_3971</name>
</gene>
<dbReference type="SUPFAM" id="SSF52540">
    <property type="entry name" value="P-loop containing nucleoside triphosphate hydrolases"/>
    <property type="match status" value="1"/>
</dbReference>
<dbReference type="InterPro" id="IPR003593">
    <property type="entry name" value="AAA+_ATPase"/>
</dbReference>
<evidence type="ECO:0000256" key="2">
    <source>
        <dbReference type="ARBA" id="ARBA00022741"/>
    </source>
</evidence>
<name>Q21RD4_ALBFT</name>
<dbReference type="eggNOG" id="COG1131">
    <property type="taxonomic scope" value="Bacteria"/>
</dbReference>
<evidence type="ECO:0000259" key="4">
    <source>
        <dbReference type="PROSITE" id="PS50893"/>
    </source>
</evidence>
<keyword evidence="1" id="KW-0472">Membrane</keyword>
<sequence>MLAIRNLNFRYPTANVAALSDVSFEAQRGEVLGLLGPNGAGKTTLIAHLCGLLALQSGDITIDQQALAVVRASQPTRIAVAPQEYAFYPNLSVVENLACFAGVGSLSGSEKKLRIAECLAFAQLERYASVHADRLSGGLKRRLNLAIALLHRPELLLFDEPSVGVDPQSRAFLLQAIKQLAQDGCAVIYTSHYMEEVQAIADRVVILDQGRVLIKGPLAELLNANGTLLQLALEGDEPERLQSLLSPFGDVTLLGTGVQLTLASRRSLAGVIAAVDAAGLVVRHARFGHADLEQLFMSLTHHSLRD</sequence>
<dbReference type="EMBL" id="CP000267">
    <property type="protein sequence ID" value="ABD71669.1"/>
    <property type="molecule type" value="Genomic_DNA"/>
</dbReference>
<feature type="domain" description="ABC transporter" evidence="4">
    <location>
        <begin position="2"/>
        <end position="234"/>
    </location>
</feature>
<proteinExistence type="predicted"/>
<accession>Q21RD4</accession>
<dbReference type="Proteomes" id="UP000008332">
    <property type="component" value="Chromosome"/>
</dbReference>
<keyword evidence="3" id="KW-0067">ATP-binding</keyword>
<reference evidence="6" key="1">
    <citation type="submission" date="2006-02" db="EMBL/GenBank/DDBJ databases">
        <title>Complete sequence of chromosome of Rhodoferax ferrireducens DSM 15236.</title>
        <authorList>
            <person name="Copeland A."/>
            <person name="Lucas S."/>
            <person name="Lapidus A."/>
            <person name="Barry K."/>
            <person name="Detter J.C."/>
            <person name="Glavina del Rio T."/>
            <person name="Hammon N."/>
            <person name="Israni S."/>
            <person name="Pitluck S."/>
            <person name="Brettin T."/>
            <person name="Bruce D."/>
            <person name="Han C."/>
            <person name="Tapia R."/>
            <person name="Gilna P."/>
            <person name="Kiss H."/>
            <person name="Schmutz J."/>
            <person name="Larimer F."/>
            <person name="Land M."/>
            <person name="Kyrpides N."/>
            <person name="Ivanova N."/>
            <person name="Richardson P."/>
        </authorList>
    </citation>
    <scope>NUCLEOTIDE SEQUENCE [LARGE SCALE GENOMIC DNA]</scope>
    <source>
        <strain evidence="6">ATCC BAA-621 / DSM 15236 / T118</strain>
    </source>
</reference>
<keyword evidence="2" id="KW-0547">Nucleotide-binding</keyword>
<dbReference type="PANTHER" id="PTHR43582">
    <property type="entry name" value="LINEARMYCIN RESISTANCE ATP-BINDING PROTEIN LNRL"/>
    <property type="match status" value="1"/>
</dbReference>
<dbReference type="HOGENOM" id="CLU_000604_1_2_4"/>
<dbReference type="STRING" id="338969.Rfer_3971"/>
<dbReference type="Pfam" id="PF00005">
    <property type="entry name" value="ABC_tran"/>
    <property type="match status" value="1"/>
</dbReference>
<dbReference type="InterPro" id="IPR003439">
    <property type="entry name" value="ABC_transporter-like_ATP-bd"/>
</dbReference>
<dbReference type="GO" id="GO:0016887">
    <property type="term" value="F:ATP hydrolysis activity"/>
    <property type="evidence" value="ECO:0007669"/>
    <property type="project" value="InterPro"/>
</dbReference>
<organism evidence="5 6">
    <name type="scientific">Albidiferax ferrireducens (strain ATCC BAA-621 / DSM 15236 / T118)</name>
    <name type="common">Rhodoferax ferrireducens</name>
    <dbReference type="NCBI Taxonomy" id="338969"/>
    <lineage>
        <taxon>Bacteria</taxon>
        <taxon>Pseudomonadati</taxon>
        <taxon>Pseudomonadota</taxon>
        <taxon>Betaproteobacteria</taxon>
        <taxon>Burkholderiales</taxon>
        <taxon>Comamonadaceae</taxon>
        <taxon>Rhodoferax</taxon>
    </lineage>
</organism>